<feature type="domain" description="ABC transmembrane type-1" evidence="10">
    <location>
        <begin position="23"/>
        <end position="223"/>
    </location>
</feature>
<comment type="subcellular location">
    <subcellularLocation>
        <location evidence="1">Cell inner membrane</location>
        <topology evidence="1">Multi-pass membrane protein</topology>
    </subcellularLocation>
    <subcellularLocation>
        <location evidence="9">Cell membrane</location>
        <topology evidence="9">Multi-pass membrane protein</topology>
    </subcellularLocation>
</comment>
<dbReference type="EMBL" id="JBHUIR010000054">
    <property type="protein sequence ID" value="MFD2260908.1"/>
    <property type="molecule type" value="Genomic_DNA"/>
</dbReference>
<dbReference type="Gene3D" id="1.10.3720.10">
    <property type="entry name" value="MetI-like"/>
    <property type="match status" value="1"/>
</dbReference>
<proteinExistence type="inferred from homology"/>
<comment type="similarity">
    <text evidence="2">Belongs to the binding-protein-dependent transport system permease family. HisMQ subfamily.</text>
</comment>
<keyword evidence="12" id="KW-1185">Reference proteome</keyword>
<evidence type="ECO:0000313" key="11">
    <source>
        <dbReference type="EMBL" id="MFD2260908.1"/>
    </source>
</evidence>
<evidence type="ECO:0000256" key="6">
    <source>
        <dbReference type="ARBA" id="ARBA00022692"/>
    </source>
</evidence>
<evidence type="ECO:0000256" key="1">
    <source>
        <dbReference type="ARBA" id="ARBA00004429"/>
    </source>
</evidence>
<evidence type="ECO:0000256" key="3">
    <source>
        <dbReference type="ARBA" id="ARBA00022448"/>
    </source>
</evidence>
<evidence type="ECO:0000256" key="2">
    <source>
        <dbReference type="ARBA" id="ARBA00010072"/>
    </source>
</evidence>
<keyword evidence="6 9" id="KW-0812">Transmembrane</keyword>
<accession>A0ABW5DIG0</accession>
<sequence length="237" mass="25491">MERVLELVSFGSSGWGDEIASGVLVTVSLALATLPFGLALGFLIALAKISGDRYLKLSADIFTTIFRGLPELLTLFLVYYGAQIALQHMLIYVGVTGGFEINAFVAGMVALGVVFAAYASEVFVAAFTAIPRGQYEGAAALGLGRRQTLRLVILPQLIRVALPGLSNLWLILLKETSLVSVIGLSDLLRQSSIAARVSRQAFLFYLIACLIYLALAMLSSIAFNRIERKVATPGMTR</sequence>
<dbReference type="PANTHER" id="PTHR30133">
    <property type="entry name" value="CATIONIC AMINO ACID TRANSPORTER, MEMBRANE COMPONENT"/>
    <property type="match status" value="1"/>
</dbReference>
<evidence type="ECO:0000256" key="8">
    <source>
        <dbReference type="ARBA" id="ARBA00023136"/>
    </source>
</evidence>
<evidence type="ECO:0000256" key="7">
    <source>
        <dbReference type="ARBA" id="ARBA00022989"/>
    </source>
</evidence>
<keyword evidence="8 9" id="KW-0472">Membrane</keyword>
<reference evidence="12" key="1">
    <citation type="journal article" date="2019" name="Int. J. Syst. Evol. Microbiol.">
        <title>The Global Catalogue of Microorganisms (GCM) 10K type strain sequencing project: providing services to taxonomists for standard genome sequencing and annotation.</title>
        <authorList>
            <consortium name="The Broad Institute Genomics Platform"/>
            <consortium name="The Broad Institute Genome Sequencing Center for Infectious Disease"/>
            <person name="Wu L."/>
            <person name="Ma J."/>
        </authorList>
    </citation>
    <scope>NUCLEOTIDE SEQUENCE [LARGE SCALE GENOMIC DNA]</scope>
    <source>
        <strain evidence="12">KCTC 23707</strain>
    </source>
</reference>
<evidence type="ECO:0000313" key="12">
    <source>
        <dbReference type="Proteomes" id="UP001597373"/>
    </source>
</evidence>
<keyword evidence="5" id="KW-0997">Cell inner membrane</keyword>
<keyword evidence="4" id="KW-1003">Cell membrane</keyword>
<dbReference type="SUPFAM" id="SSF161098">
    <property type="entry name" value="MetI-like"/>
    <property type="match status" value="1"/>
</dbReference>
<dbReference type="InterPro" id="IPR035906">
    <property type="entry name" value="MetI-like_sf"/>
</dbReference>
<protein>
    <submittedName>
        <fullName evidence="11">ABC transporter permease</fullName>
    </submittedName>
</protein>
<feature type="transmembrane region" description="Helical" evidence="9">
    <location>
        <begin position="151"/>
        <end position="172"/>
    </location>
</feature>
<keyword evidence="3 9" id="KW-0813">Transport</keyword>
<comment type="caution">
    <text evidence="11">The sequence shown here is derived from an EMBL/GenBank/DDBJ whole genome shotgun (WGS) entry which is preliminary data.</text>
</comment>
<dbReference type="Pfam" id="PF00528">
    <property type="entry name" value="BPD_transp_1"/>
    <property type="match status" value="1"/>
</dbReference>
<name>A0ABW5DIG0_9HYPH</name>
<evidence type="ECO:0000259" key="10">
    <source>
        <dbReference type="PROSITE" id="PS50928"/>
    </source>
</evidence>
<dbReference type="InterPro" id="IPR051613">
    <property type="entry name" value="ABC_transp_permease_HisMQ"/>
</dbReference>
<dbReference type="RefSeq" id="WP_345098180.1">
    <property type="nucleotide sequence ID" value="NZ_BAABGS010000012.1"/>
</dbReference>
<dbReference type="InterPro" id="IPR010065">
    <property type="entry name" value="AA_ABC_transptr_permease_3TM"/>
</dbReference>
<dbReference type="NCBIfam" id="TIGR01726">
    <property type="entry name" value="HEQRo_perm_3TM"/>
    <property type="match status" value="1"/>
</dbReference>
<feature type="transmembrane region" description="Helical" evidence="9">
    <location>
        <begin position="72"/>
        <end position="95"/>
    </location>
</feature>
<evidence type="ECO:0000256" key="5">
    <source>
        <dbReference type="ARBA" id="ARBA00022519"/>
    </source>
</evidence>
<feature type="transmembrane region" description="Helical" evidence="9">
    <location>
        <begin position="101"/>
        <end position="130"/>
    </location>
</feature>
<gene>
    <name evidence="11" type="ORF">ACFSMZ_14235</name>
</gene>
<keyword evidence="7 9" id="KW-1133">Transmembrane helix</keyword>
<evidence type="ECO:0000256" key="4">
    <source>
        <dbReference type="ARBA" id="ARBA00022475"/>
    </source>
</evidence>
<organism evidence="11 12">
    <name type="scientific">Chelativorans composti</name>
    <dbReference type="NCBI Taxonomy" id="768533"/>
    <lineage>
        <taxon>Bacteria</taxon>
        <taxon>Pseudomonadati</taxon>
        <taxon>Pseudomonadota</taxon>
        <taxon>Alphaproteobacteria</taxon>
        <taxon>Hyphomicrobiales</taxon>
        <taxon>Phyllobacteriaceae</taxon>
        <taxon>Chelativorans</taxon>
    </lineage>
</organism>
<dbReference type="PANTHER" id="PTHR30133:SF2">
    <property type="entry name" value="ARGININE ABC TRANSPORTER PERMEASE PROTEIN ARTQ"/>
    <property type="match status" value="1"/>
</dbReference>
<dbReference type="Proteomes" id="UP001597373">
    <property type="component" value="Unassembled WGS sequence"/>
</dbReference>
<feature type="transmembrane region" description="Helical" evidence="9">
    <location>
        <begin position="202"/>
        <end position="223"/>
    </location>
</feature>
<dbReference type="CDD" id="cd06261">
    <property type="entry name" value="TM_PBP2"/>
    <property type="match status" value="1"/>
</dbReference>
<dbReference type="PROSITE" id="PS50928">
    <property type="entry name" value="ABC_TM1"/>
    <property type="match status" value="1"/>
</dbReference>
<evidence type="ECO:0000256" key="9">
    <source>
        <dbReference type="RuleBase" id="RU363032"/>
    </source>
</evidence>
<feature type="transmembrane region" description="Helical" evidence="9">
    <location>
        <begin position="20"/>
        <end position="47"/>
    </location>
</feature>
<dbReference type="InterPro" id="IPR000515">
    <property type="entry name" value="MetI-like"/>
</dbReference>